<evidence type="ECO:0000313" key="1">
    <source>
        <dbReference type="EMBL" id="EFW03435.1"/>
    </source>
</evidence>
<protein>
    <recommendedName>
        <fullName evidence="3">IrrE N-terminal-like domain-containing protein</fullName>
    </recommendedName>
</protein>
<dbReference type="EMBL" id="ADKX01000046">
    <property type="protein sequence ID" value="EFW03435.1"/>
    <property type="molecule type" value="Genomic_DNA"/>
</dbReference>
<gene>
    <name evidence="1" type="ORF">HMPREF9488_03126</name>
</gene>
<organism evidence="1 2">
    <name type="scientific">Coprobacillus cateniformis</name>
    <dbReference type="NCBI Taxonomy" id="100884"/>
    <lineage>
        <taxon>Bacteria</taxon>
        <taxon>Bacillati</taxon>
        <taxon>Bacillota</taxon>
        <taxon>Erysipelotrichia</taxon>
        <taxon>Erysipelotrichales</taxon>
        <taxon>Coprobacillaceae</taxon>
        <taxon>Coprobacillus</taxon>
    </lineage>
</organism>
<name>E7GEI4_9FIRM</name>
<accession>E7GEI4</accession>
<dbReference type="HOGENOM" id="CLU_2022805_0_0_9"/>
<dbReference type="AlphaFoldDB" id="E7GEI4"/>
<reference evidence="1 2" key="1">
    <citation type="submission" date="2010-12" db="EMBL/GenBank/DDBJ databases">
        <title>The Genome Sequence of Coprobacillus sp. strain 29_1.</title>
        <authorList>
            <consortium name="The Broad Institute Genome Sequencing Platform"/>
            <person name="Earl A."/>
            <person name="Ward D."/>
            <person name="Feldgarden M."/>
            <person name="Gevers D."/>
            <person name="Daigneault M."/>
            <person name="Sibley C.D."/>
            <person name="White A."/>
            <person name="Strauss J."/>
            <person name="Allen-Vercoe E."/>
            <person name="Young S.K."/>
            <person name="Zeng Q."/>
            <person name="Gargeya S."/>
            <person name="Fitzgerald M."/>
            <person name="Haas B."/>
            <person name="Abouelleil A."/>
            <person name="Alvarado L."/>
            <person name="Arachchi H.M."/>
            <person name="Berlin A."/>
            <person name="Brown A."/>
            <person name="Chapman S.B."/>
            <person name="Chen Z."/>
            <person name="Dunbar C."/>
            <person name="Freedman E."/>
            <person name="Gearin G."/>
            <person name="Gellesch M."/>
            <person name="Goldberg J."/>
            <person name="Griggs A."/>
            <person name="Gujja S."/>
            <person name="Heilman E."/>
            <person name="Heiman D."/>
            <person name="Howarth C."/>
            <person name="Larson L."/>
            <person name="Lui A."/>
            <person name="MacDonald P.J.P."/>
            <person name="Mehta T."/>
            <person name="Montmayeur A."/>
            <person name="Murphy C."/>
            <person name="Neiman D."/>
            <person name="Pearson M."/>
            <person name="Priest M."/>
            <person name="Roberts A."/>
            <person name="Saif S."/>
            <person name="Shea T."/>
            <person name="Shenoy N."/>
            <person name="Sisk P."/>
            <person name="Stolte C."/>
            <person name="Sykes S."/>
            <person name="White J."/>
            <person name="Yandava C."/>
            <person name="Nusbaum C."/>
            <person name="Birren B."/>
        </authorList>
    </citation>
    <scope>NUCLEOTIDE SEQUENCE [LARGE SCALE GENOMIC DNA]</scope>
    <source>
        <strain evidence="1 2">29_1</strain>
    </source>
</reference>
<dbReference type="STRING" id="100884.GCA_000269565_03863"/>
<dbReference type="RefSeq" id="WP_008790208.1">
    <property type="nucleotide sequence ID" value="NZ_GL636582.1"/>
</dbReference>
<dbReference type="Proteomes" id="UP000003157">
    <property type="component" value="Unassembled WGS sequence"/>
</dbReference>
<comment type="caution">
    <text evidence="1">The sequence shown here is derived from an EMBL/GenBank/DDBJ whole genome shotgun (WGS) entry which is preliminary data.</text>
</comment>
<sequence length="122" mass="14170">MNYMCKKLDELRSLYVLGDYEKTSANLMKKVEWNDIPVKIEVILDRLGIPFNKKEFTQSEAELKQNNIKVGVQGMVHVEKDNIEIFYNSTYQGKRATKHKISFTLAHELSHSILHANEIDTN</sequence>
<evidence type="ECO:0008006" key="3">
    <source>
        <dbReference type="Google" id="ProtNLM"/>
    </source>
</evidence>
<keyword evidence="2" id="KW-1185">Reference proteome</keyword>
<proteinExistence type="predicted"/>
<evidence type="ECO:0000313" key="2">
    <source>
        <dbReference type="Proteomes" id="UP000003157"/>
    </source>
</evidence>
<dbReference type="Gene3D" id="1.10.10.2910">
    <property type="match status" value="1"/>
</dbReference>